<dbReference type="AlphaFoldDB" id="A0A2G8S370"/>
<evidence type="ECO:0000313" key="3">
    <source>
        <dbReference type="Proteomes" id="UP000230002"/>
    </source>
</evidence>
<feature type="region of interest" description="Disordered" evidence="1">
    <location>
        <begin position="1"/>
        <end position="56"/>
    </location>
</feature>
<dbReference type="Proteomes" id="UP000230002">
    <property type="component" value="Unassembled WGS sequence"/>
</dbReference>
<gene>
    <name evidence="2" type="ORF">GSI_09731</name>
</gene>
<comment type="caution">
    <text evidence="2">The sequence shown here is derived from an EMBL/GenBank/DDBJ whole genome shotgun (WGS) entry which is preliminary data.</text>
</comment>
<dbReference type="OrthoDB" id="2609391at2759"/>
<reference evidence="2 3" key="1">
    <citation type="journal article" date="2015" name="Sci. Rep.">
        <title>Chromosome-level genome map provides insights into diverse defense mechanisms in the medicinal fungus Ganoderma sinense.</title>
        <authorList>
            <person name="Zhu Y."/>
            <person name="Xu J."/>
            <person name="Sun C."/>
            <person name="Zhou S."/>
            <person name="Xu H."/>
            <person name="Nelson D.R."/>
            <person name="Qian J."/>
            <person name="Song J."/>
            <person name="Luo H."/>
            <person name="Xiang L."/>
            <person name="Li Y."/>
            <person name="Xu Z."/>
            <person name="Ji A."/>
            <person name="Wang L."/>
            <person name="Lu S."/>
            <person name="Hayward A."/>
            <person name="Sun W."/>
            <person name="Li X."/>
            <person name="Schwartz D.C."/>
            <person name="Wang Y."/>
            <person name="Chen S."/>
        </authorList>
    </citation>
    <scope>NUCLEOTIDE SEQUENCE [LARGE SCALE GENOMIC DNA]</scope>
    <source>
        <strain evidence="2 3">ZZ0214-1</strain>
    </source>
</reference>
<accession>A0A2G8S370</accession>
<organism evidence="2 3">
    <name type="scientific">Ganoderma sinense ZZ0214-1</name>
    <dbReference type="NCBI Taxonomy" id="1077348"/>
    <lineage>
        <taxon>Eukaryota</taxon>
        <taxon>Fungi</taxon>
        <taxon>Dikarya</taxon>
        <taxon>Basidiomycota</taxon>
        <taxon>Agaricomycotina</taxon>
        <taxon>Agaricomycetes</taxon>
        <taxon>Polyporales</taxon>
        <taxon>Polyporaceae</taxon>
        <taxon>Ganoderma</taxon>
    </lineage>
</organism>
<evidence type="ECO:0000313" key="2">
    <source>
        <dbReference type="EMBL" id="PIL28194.1"/>
    </source>
</evidence>
<evidence type="ECO:0000256" key="1">
    <source>
        <dbReference type="SAM" id="MobiDB-lite"/>
    </source>
</evidence>
<sequence length="188" mass="21209">MSSSISARMQELSLDSGDSVRPAATPQPHPAKSRLPEHRRPHFTSSVQVNPRPLPTPEECRAARKRCMYYGFYAGEMALQKMLIKCFPEQLSGRDPFDASLFLAGLGYVRDVTGRGDIGVHIAWVAQRNKDMVPSIGIEVGRPTFIVGLFPLEKEAYVNRLTQEMVDLLAEMFETKPTWWEIEDLTDL</sequence>
<proteinExistence type="predicted"/>
<name>A0A2G8S370_9APHY</name>
<keyword evidence="3" id="KW-1185">Reference proteome</keyword>
<dbReference type="EMBL" id="AYKW01000027">
    <property type="protein sequence ID" value="PIL28194.1"/>
    <property type="molecule type" value="Genomic_DNA"/>
</dbReference>
<protein>
    <submittedName>
        <fullName evidence="2">Uncharacterized protein</fullName>
    </submittedName>
</protein>